<feature type="transmembrane region" description="Helical" evidence="1">
    <location>
        <begin position="79"/>
        <end position="103"/>
    </location>
</feature>
<dbReference type="EMBL" id="CP134878">
    <property type="protein sequence ID" value="WNM18342.1"/>
    <property type="molecule type" value="Genomic_DNA"/>
</dbReference>
<name>A0AA96J652_9FLAO</name>
<feature type="transmembrane region" description="Helical" evidence="1">
    <location>
        <begin position="37"/>
        <end position="67"/>
    </location>
</feature>
<reference evidence="3 4" key="1">
    <citation type="submission" date="2023-09" db="EMBL/GenBank/DDBJ databases">
        <title>Flavobacterium sp. a novel bacteria isolate from Pepper rhizosphere.</title>
        <authorList>
            <person name="Peng Y."/>
            <person name="Lee J."/>
        </authorList>
    </citation>
    <scope>NUCLEOTIDE SEQUENCE [LARGE SCALE GENOMIC DNA]</scope>
    <source>
        <strain evidence="2">PMR2A8</strain>
        <strain evidence="3 4">PMTSA4</strain>
    </source>
</reference>
<dbReference type="KEGG" id="fcj:RN605_03280"/>
<protein>
    <submittedName>
        <fullName evidence="3">Uncharacterized protein</fullName>
    </submittedName>
</protein>
<dbReference type="Proteomes" id="UP001304515">
    <property type="component" value="Chromosome"/>
</dbReference>
<keyword evidence="1" id="KW-1133">Transmembrane helix</keyword>
<proteinExistence type="predicted"/>
<dbReference type="RefSeq" id="WP_313322194.1">
    <property type="nucleotide sequence ID" value="NZ_CP134878.1"/>
</dbReference>
<evidence type="ECO:0000256" key="1">
    <source>
        <dbReference type="SAM" id="Phobius"/>
    </source>
</evidence>
<evidence type="ECO:0000313" key="2">
    <source>
        <dbReference type="EMBL" id="WNM18342.1"/>
    </source>
</evidence>
<accession>A0AA96J652</accession>
<sequence>MKERLYKNCALSLLITTLWTLYGFFKFYFDAEEDGLFYGWGILVYFLYTIFISLGLGVLLLIIRLILHFKKKSTSTITNFFYILAGIANMYMFLIWIICTYFNMIHNELYFSLIHLGSFLISGFIFYDVIRNVYRVQRT</sequence>
<keyword evidence="4" id="KW-1185">Reference proteome</keyword>
<dbReference type="AlphaFoldDB" id="A0AA96J652"/>
<dbReference type="EMBL" id="CP134890">
    <property type="protein sequence ID" value="WNM22393.1"/>
    <property type="molecule type" value="Genomic_DNA"/>
</dbReference>
<accession>A0AA96J1H4</accession>
<evidence type="ECO:0000313" key="3">
    <source>
        <dbReference type="EMBL" id="WNM22393.1"/>
    </source>
</evidence>
<feature type="transmembrane region" description="Helical" evidence="1">
    <location>
        <begin position="109"/>
        <end position="130"/>
    </location>
</feature>
<evidence type="ECO:0000313" key="4">
    <source>
        <dbReference type="Proteomes" id="UP001304515"/>
    </source>
</evidence>
<organism evidence="3 4">
    <name type="scientific">Flavobacterium capsici</name>
    <dbReference type="NCBI Taxonomy" id="3075618"/>
    <lineage>
        <taxon>Bacteria</taxon>
        <taxon>Pseudomonadati</taxon>
        <taxon>Bacteroidota</taxon>
        <taxon>Flavobacteriia</taxon>
        <taxon>Flavobacteriales</taxon>
        <taxon>Flavobacteriaceae</taxon>
        <taxon>Flavobacterium</taxon>
    </lineage>
</organism>
<keyword evidence="1" id="KW-0472">Membrane</keyword>
<keyword evidence="1" id="KW-0812">Transmembrane</keyword>
<gene>
    <name evidence="3" type="ORF">RN605_03280</name>
    <name evidence="2" type="ORF">RN608_09980</name>
</gene>
<feature type="transmembrane region" description="Helical" evidence="1">
    <location>
        <begin position="5"/>
        <end position="25"/>
    </location>
</feature>